<organism evidence="10 11">
    <name type="scientific">Clostridium innocuum</name>
    <dbReference type="NCBI Taxonomy" id="1522"/>
    <lineage>
        <taxon>Bacteria</taxon>
        <taxon>Bacillati</taxon>
        <taxon>Bacillota</taxon>
        <taxon>Clostridia</taxon>
        <taxon>Eubacteriales</taxon>
        <taxon>Clostridiaceae</taxon>
        <taxon>Clostridium</taxon>
    </lineage>
</organism>
<evidence type="ECO:0000256" key="6">
    <source>
        <dbReference type="ARBA" id="ARBA00022798"/>
    </source>
</evidence>
<evidence type="ECO:0000256" key="3">
    <source>
        <dbReference type="ARBA" id="ARBA00012095"/>
    </source>
</evidence>
<dbReference type="EMBL" id="CP048838">
    <property type="protein sequence ID" value="QJA04164.1"/>
    <property type="molecule type" value="Genomic_DNA"/>
</dbReference>
<dbReference type="Gene3D" id="1.25.40.340">
    <property type="match status" value="1"/>
</dbReference>
<sequence length="213" mass="23178">MDYIRNECNAKIAQAVCDAIHENAAYLSEIDGAIGDGDHGVNMNKGFLMAKERLREDMSFSESMKTISRTLVMDIGGSMGPIYGTMFSKLAKASRKEERITKEVFLKALQDALQGLQELAGAKEGDKTLIDTLAPATRAYEQALQEGRSYAACLRALQKGAEAGKEHTKELVAKIGRAARLGERSRGYLDAGATSCCIILKTMADQMCEAIEE</sequence>
<dbReference type="NCBIfam" id="TIGR02365">
    <property type="entry name" value="dha_L_ycgS"/>
    <property type="match status" value="1"/>
</dbReference>
<feature type="domain" description="DhaL" evidence="9">
    <location>
        <begin position="7"/>
        <end position="205"/>
    </location>
</feature>
<comment type="catalytic activity">
    <reaction evidence="1">
        <text>dihydroxyacetone + phosphoenolpyruvate = dihydroxyacetone phosphate + pyruvate</text>
        <dbReference type="Rhea" id="RHEA:18381"/>
        <dbReference type="ChEBI" id="CHEBI:15361"/>
        <dbReference type="ChEBI" id="CHEBI:16016"/>
        <dbReference type="ChEBI" id="CHEBI:57642"/>
        <dbReference type="ChEBI" id="CHEBI:58702"/>
        <dbReference type="EC" id="2.7.1.121"/>
    </reaction>
</comment>
<dbReference type="GO" id="GO:0005829">
    <property type="term" value="C:cytosol"/>
    <property type="evidence" value="ECO:0007669"/>
    <property type="project" value="TreeGrafter"/>
</dbReference>
<dbReference type="Pfam" id="PF02734">
    <property type="entry name" value="Dak2"/>
    <property type="match status" value="1"/>
</dbReference>
<dbReference type="SUPFAM" id="SSF101473">
    <property type="entry name" value="DhaL-like"/>
    <property type="match status" value="1"/>
</dbReference>
<dbReference type="GO" id="GO:0019563">
    <property type="term" value="P:glycerol catabolic process"/>
    <property type="evidence" value="ECO:0007669"/>
    <property type="project" value="TreeGrafter"/>
</dbReference>
<comment type="subunit">
    <text evidence="7">Homodimer. The dihydroxyacetone kinase complex is composed of a homodimer of DhaM, a homodimer of DhaK and the subunit DhaL.</text>
</comment>
<protein>
    <recommendedName>
        <fullName evidence="3">phosphoenolpyruvate--glycerone phosphotransferase</fullName>
        <ecNumber evidence="3">2.7.1.121</ecNumber>
    </recommendedName>
</protein>
<dbReference type="PANTHER" id="PTHR28629">
    <property type="entry name" value="TRIOKINASE/FMN CYCLASE"/>
    <property type="match status" value="1"/>
</dbReference>
<dbReference type="InterPro" id="IPR050861">
    <property type="entry name" value="Dihydroxyacetone_Kinase"/>
</dbReference>
<reference evidence="10 11" key="1">
    <citation type="submission" date="2020-02" db="EMBL/GenBank/DDBJ databases">
        <authorList>
            <person name="Kociolek L.K."/>
            <person name="Ozer E.A."/>
        </authorList>
    </citation>
    <scope>NUCLEOTIDE SEQUENCE [LARGE SCALE GENOMIC DNA]</scope>
    <source>
        <strain evidence="10 11">ATCC 14501</strain>
    </source>
</reference>
<dbReference type="InterPro" id="IPR012737">
    <property type="entry name" value="DhaK_L_YcgS"/>
</dbReference>
<dbReference type="GeneID" id="61927436"/>
<evidence type="ECO:0000313" key="10">
    <source>
        <dbReference type="EMBL" id="QJA04164.1"/>
    </source>
</evidence>
<dbReference type="EC" id="2.7.1.121" evidence="3"/>
<evidence type="ECO:0000256" key="7">
    <source>
        <dbReference type="ARBA" id="ARBA00046577"/>
    </source>
</evidence>
<comment type="pathway">
    <text evidence="2">Polyol metabolism; glycerol degradation.</text>
</comment>
<keyword evidence="5 10" id="KW-0418">Kinase</keyword>
<dbReference type="RefSeq" id="WP_002607638.1">
    <property type="nucleotide sequence ID" value="NZ_BAAACC010000015.1"/>
</dbReference>
<evidence type="ECO:0000256" key="5">
    <source>
        <dbReference type="ARBA" id="ARBA00022777"/>
    </source>
</evidence>
<evidence type="ECO:0000313" key="11">
    <source>
        <dbReference type="Proteomes" id="UP000503330"/>
    </source>
</evidence>
<dbReference type="GO" id="GO:0047324">
    <property type="term" value="F:phosphoenolpyruvate-glycerone phosphotransferase activity"/>
    <property type="evidence" value="ECO:0007669"/>
    <property type="project" value="UniProtKB-EC"/>
</dbReference>
<evidence type="ECO:0000256" key="4">
    <source>
        <dbReference type="ARBA" id="ARBA00022679"/>
    </source>
</evidence>
<proteinExistence type="predicted"/>
<dbReference type="AlphaFoldDB" id="A0AAP9MK84"/>
<keyword evidence="4" id="KW-0808">Transferase</keyword>
<dbReference type="FunFam" id="1.25.40.340:FF:000002">
    <property type="entry name" value="Dihydroxyacetone kinase, L subunit"/>
    <property type="match status" value="1"/>
</dbReference>
<evidence type="ECO:0000256" key="1">
    <source>
        <dbReference type="ARBA" id="ARBA00001113"/>
    </source>
</evidence>
<dbReference type="InterPro" id="IPR004007">
    <property type="entry name" value="DhaL_dom"/>
</dbReference>
<keyword evidence="6" id="KW-0319">Glycerol metabolism</keyword>
<evidence type="ECO:0000259" key="9">
    <source>
        <dbReference type="PROSITE" id="PS51480"/>
    </source>
</evidence>
<comment type="function">
    <text evidence="8">ADP-binding subunit of the dihydroxyacetone kinase, which is responsible for the phosphoenolpyruvate (PEP)-dependent phosphorylation of dihydroxyacetone. DhaL-ADP is converted to DhaL-ATP via a phosphoryl group transfer from DhaM and transmits it to dihydroxyacetone binds to DhaK.</text>
</comment>
<dbReference type="PROSITE" id="PS51480">
    <property type="entry name" value="DHAL"/>
    <property type="match status" value="1"/>
</dbReference>
<dbReference type="SMART" id="SM01120">
    <property type="entry name" value="Dak2"/>
    <property type="match status" value="1"/>
</dbReference>
<dbReference type="PANTHER" id="PTHR28629:SF4">
    <property type="entry name" value="TRIOKINASE_FMN CYCLASE"/>
    <property type="match status" value="1"/>
</dbReference>
<evidence type="ECO:0000256" key="8">
    <source>
        <dbReference type="ARBA" id="ARBA00055771"/>
    </source>
</evidence>
<dbReference type="InterPro" id="IPR036117">
    <property type="entry name" value="DhaL_dom_sf"/>
</dbReference>
<dbReference type="Proteomes" id="UP000503330">
    <property type="component" value="Chromosome"/>
</dbReference>
<name>A0AAP9MK84_CLOIN</name>
<gene>
    <name evidence="10" type="primary">dhaL</name>
    <name evidence="10" type="ORF">G4D54_17825</name>
</gene>
<accession>A0AAP9MK84</accession>
<evidence type="ECO:0000256" key="2">
    <source>
        <dbReference type="ARBA" id="ARBA00004745"/>
    </source>
</evidence>
<dbReference type="GO" id="GO:0004371">
    <property type="term" value="F:glycerone kinase activity"/>
    <property type="evidence" value="ECO:0007669"/>
    <property type="project" value="InterPro"/>
</dbReference>